<dbReference type="PANTHER" id="PTHR39183:SF1">
    <property type="entry name" value="SPORE COAT PROTEIN F-LIKE PROTEIN YHCQ"/>
    <property type="match status" value="1"/>
</dbReference>
<reference evidence="4 5" key="1">
    <citation type="submission" date="2009-02" db="EMBL/GenBank/DDBJ databases">
        <title>Sequencing of the draft genome and assembly of Dethiobacter alkaliphilus AHT 1.</title>
        <authorList>
            <consortium name="US DOE Joint Genome Institute (JGI-PGF)"/>
            <person name="Lucas S."/>
            <person name="Copeland A."/>
            <person name="Lapidus A."/>
            <person name="Glavina del Rio T."/>
            <person name="Dalin E."/>
            <person name="Tice H."/>
            <person name="Bruce D."/>
            <person name="Goodwin L."/>
            <person name="Pitluck S."/>
            <person name="Larimer F."/>
            <person name="Land M.L."/>
            <person name="Hauser L."/>
            <person name="Muyzer G."/>
        </authorList>
    </citation>
    <scope>NUCLEOTIDE SEQUENCE [LARGE SCALE GENOMIC DNA]</scope>
    <source>
        <strain evidence="4 5">AHT 1</strain>
    </source>
</reference>
<protein>
    <recommendedName>
        <fullName evidence="6">DUF3231 family protein</fullName>
    </recommendedName>
</protein>
<dbReference type="Pfam" id="PF11553">
    <property type="entry name" value="DUF3231"/>
    <property type="match status" value="2"/>
</dbReference>
<dbReference type="eggNOG" id="COG5577">
    <property type="taxonomic scope" value="Bacteria"/>
</dbReference>
<sequence>MLFSKPEDKAQMINVQEANNLWDLAKANYLAVELMQTWENFAHDADFKAVIKTFLTDIKKDIKTLEKELKKHGIPGPDKNRAAVNTAINTEIMMDEYIAQEFFIFAQENVEQLLRAIRTTTTNDGLRALFLKFVNKAIDRLDKVVGYLKMKGWLETPPLYPQTPAEVKETIAAGGVFHLWDHLTFRYDNISQTEIFHSFAKDPEFKALLKVGLQKTLKKQAAMLEKELERLGIPLPKPPKNFAMSDSTELLDDDYMFRILLTGIQGAAAFHAQALKQSTVEDRLRKEFKKLLCEEIGYIDEMIKFGNAKGWLHPVPQYKLQ</sequence>
<dbReference type="Proteomes" id="UP000006443">
    <property type="component" value="Unassembled WGS sequence"/>
</dbReference>
<evidence type="ECO:0008006" key="6">
    <source>
        <dbReference type="Google" id="ProtNLM"/>
    </source>
</evidence>
<dbReference type="PANTHER" id="PTHR39183">
    <property type="entry name" value="SPORE COAT PROTEIN F-LIKE PROTEIN YHCQ"/>
    <property type="match status" value="1"/>
</dbReference>
<proteinExistence type="inferred from homology"/>
<accession>C0GIJ6</accession>
<evidence type="ECO:0000313" key="4">
    <source>
        <dbReference type="EMBL" id="EEG76857.1"/>
    </source>
</evidence>
<evidence type="ECO:0000256" key="1">
    <source>
        <dbReference type="ARBA" id="ARBA00022969"/>
    </source>
</evidence>
<dbReference type="GO" id="GO:0030435">
    <property type="term" value="P:sporulation resulting in formation of a cellular spore"/>
    <property type="evidence" value="ECO:0007669"/>
    <property type="project" value="UniProtKB-KW"/>
</dbReference>
<evidence type="ECO:0000256" key="2">
    <source>
        <dbReference type="ARBA" id="ARBA00024325"/>
    </source>
</evidence>
<evidence type="ECO:0000313" key="5">
    <source>
        <dbReference type="Proteomes" id="UP000006443"/>
    </source>
</evidence>
<dbReference type="InterPro" id="IPR021617">
    <property type="entry name" value="DUF3231"/>
</dbReference>
<name>C0GIJ6_DETAL</name>
<keyword evidence="5" id="KW-1185">Reference proteome</keyword>
<dbReference type="EMBL" id="ACJM01000012">
    <property type="protein sequence ID" value="EEG76857.1"/>
    <property type="molecule type" value="Genomic_DNA"/>
</dbReference>
<dbReference type="InterPro" id="IPR012347">
    <property type="entry name" value="Ferritin-like"/>
</dbReference>
<comment type="subcellular location">
    <subcellularLocation>
        <location evidence="2">Spore coat</location>
    </subcellularLocation>
</comment>
<dbReference type="STRING" id="555088.DealDRAFT_2305"/>
<comment type="caution">
    <text evidence="4">The sequence shown here is derived from an EMBL/GenBank/DDBJ whole genome shotgun (WGS) entry which is preliminary data.</text>
</comment>
<dbReference type="RefSeq" id="WP_008517564.1">
    <property type="nucleotide sequence ID" value="NZ_ACJM01000012.1"/>
</dbReference>
<dbReference type="OrthoDB" id="1807877at2"/>
<evidence type="ECO:0000256" key="3">
    <source>
        <dbReference type="ARBA" id="ARBA00024344"/>
    </source>
</evidence>
<dbReference type="InterPro" id="IPR012851">
    <property type="entry name" value="Spore_coat_CotF-like"/>
</dbReference>
<keyword evidence="1" id="KW-0749">Sporulation</keyword>
<dbReference type="AlphaFoldDB" id="C0GIJ6"/>
<gene>
    <name evidence="4" type="ORF">DealDRAFT_2305</name>
</gene>
<comment type="similarity">
    <text evidence="3">Belongs to the CotF family.</text>
</comment>
<dbReference type="Gene3D" id="1.20.1260.10">
    <property type="match status" value="2"/>
</dbReference>
<organism evidence="4 5">
    <name type="scientific">Dethiobacter alkaliphilus AHT 1</name>
    <dbReference type="NCBI Taxonomy" id="555088"/>
    <lineage>
        <taxon>Bacteria</taxon>
        <taxon>Bacillati</taxon>
        <taxon>Bacillota</taxon>
        <taxon>Dethiobacteria</taxon>
        <taxon>Dethiobacterales</taxon>
        <taxon>Dethiobacteraceae</taxon>
        <taxon>Dethiobacter</taxon>
    </lineage>
</organism>